<protein>
    <submittedName>
        <fullName evidence="1">Elongation factor P hydroxylase</fullName>
    </submittedName>
</protein>
<comment type="caution">
    <text evidence="1">The sequence shown here is derived from an EMBL/GenBank/DDBJ whole genome shotgun (WGS) entry which is preliminary data.</text>
</comment>
<feature type="non-terminal residue" evidence="1">
    <location>
        <position position="185"/>
    </location>
</feature>
<accession>L8Y0T5</accession>
<proteinExistence type="predicted"/>
<reference evidence="1 2" key="1">
    <citation type="journal article" date="2013" name="Genome Announc.">
        <title>Complete Genome Sequence of Wohlfahrtiimonas chitiniclastica Strain SH04, Isolated from Chrysomya megacephala Collected from Pudong International Airport in China.</title>
        <authorList>
            <person name="Cao X.M."/>
            <person name="Chen T."/>
            <person name="Xu L.Z."/>
            <person name="Yao L.S."/>
            <person name="Qi J."/>
            <person name="Zhang X.L."/>
            <person name="Yan Q.L."/>
            <person name="Deng Y.H."/>
            <person name="Guo T.Y."/>
            <person name="Wang J."/>
            <person name="Hu K.X."/>
            <person name="Xu B.L."/>
        </authorList>
    </citation>
    <scope>NUCLEOTIDE SEQUENCE [LARGE SCALE GENOMIC DNA]</scope>
    <source>
        <strain evidence="1 2">SH04</strain>
    </source>
</reference>
<name>L8Y0T5_9GAMM</name>
<dbReference type="GO" id="GO:0003746">
    <property type="term" value="F:translation elongation factor activity"/>
    <property type="evidence" value="ECO:0007669"/>
    <property type="project" value="UniProtKB-KW"/>
</dbReference>
<sequence>MDKGGKVHDYQDLIRLFKDEFYDEFNTLLVKGADEPIYIPANDVVPYHQIVFAHGYFTSALHETSHWCIAGQARRLLEDYGYWYCPDGRTEDQQNQFQQMEIRPQSVDWLFCLATNVPFYVSCDNLEGDFEPDHVAFRESVRQNVIKMLANDDIPPRAARFLKALNGFYGTEKMTVSRFIELSAQ</sequence>
<dbReference type="EMBL" id="AOBV01000006">
    <property type="protein sequence ID" value="ELV08106.1"/>
    <property type="molecule type" value="Genomic_DNA"/>
</dbReference>
<keyword evidence="2" id="KW-1185">Reference proteome</keyword>
<dbReference type="Pfam" id="PF04315">
    <property type="entry name" value="EpmC"/>
    <property type="match status" value="1"/>
</dbReference>
<dbReference type="OrthoDB" id="5298591at2"/>
<dbReference type="RefSeq" id="WP_008315306.1">
    <property type="nucleotide sequence ID" value="NZ_KB372779.1"/>
</dbReference>
<dbReference type="InterPro" id="IPR007411">
    <property type="entry name" value="EpmC"/>
</dbReference>
<dbReference type="Proteomes" id="UP000011617">
    <property type="component" value="Unassembled WGS sequence"/>
</dbReference>
<keyword evidence="1" id="KW-0648">Protein biosynthesis</keyword>
<evidence type="ECO:0000313" key="1">
    <source>
        <dbReference type="EMBL" id="ELV08106.1"/>
    </source>
</evidence>
<organism evidence="1 2">
    <name type="scientific">Wohlfahrtiimonas chitiniclastica SH04</name>
    <dbReference type="NCBI Taxonomy" id="1261130"/>
    <lineage>
        <taxon>Bacteria</taxon>
        <taxon>Pseudomonadati</taxon>
        <taxon>Pseudomonadota</taxon>
        <taxon>Gammaproteobacteria</taxon>
        <taxon>Cardiobacteriales</taxon>
        <taxon>Ignatzschineriaceae</taxon>
        <taxon>Wohlfahrtiimonas</taxon>
    </lineage>
</organism>
<keyword evidence="1" id="KW-0251">Elongation factor</keyword>
<dbReference type="AlphaFoldDB" id="L8Y0T5"/>
<evidence type="ECO:0000313" key="2">
    <source>
        <dbReference type="Proteomes" id="UP000011617"/>
    </source>
</evidence>
<gene>
    <name evidence="1" type="ORF">F387_00345</name>
</gene>
<dbReference type="HOGENOM" id="CLU_097152_0_0_6"/>